<feature type="transmembrane region" description="Helical" evidence="2">
    <location>
        <begin position="282"/>
        <end position="305"/>
    </location>
</feature>
<comment type="caution">
    <text evidence="3">The sequence shown here is derived from an EMBL/GenBank/DDBJ whole genome shotgun (WGS) entry which is preliminary data.</text>
</comment>
<name>A0A0B4GEF5_METAF</name>
<feature type="region of interest" description="Disordered" evidence="1">
    <location>
        <begin position="1"/>
        <end position="54"/>
    </location>
</feature>
<dbReference type="AlphaFoldDB" id="A0A0B4GEF5"/>
<dbReference type="VEuPathDB" id="FungiDB:MAN_04860"/>
<feature type="compositionally biased region" description="Basic and acidic residues" evidence="1">
    <location>
        <begin position="13"/>
        <end position="25"/>
    </location>
</feature>
<feature type="non-terminal residue" evidence="3">
    <location>
        <position position="1"/>
    </location>
</feature>
<gene>
    <name evidence="3" type="ORF">MAN_04860</name>
</gene>
<keyword evidence="2" id="KW-1133">Transmembrane helix</keyword>
<feature type="region of interest" description="Disordered" evidence="1">
    <location>
        <begin position="339"/>
        <end position="358"/>
    </location>
</feature>
<dbReference type="HOGENOM" id="CLU_578818_0_0_1"/>
<keyword evidence="4" id="KW-1185">Reference proteome</keyword>
<evidence type="ECO:0000313" key="3">
    <source>
        <dbReference type="EMBL" id="KID66579.1"/>
    </source>
</evidence>
<reference evidence="3 4" key="1">
    <citation type="journal article" date="2014" name="Proc. Natl. Acad. Sci. U.S.A.">
        <title>Trajectory and genomic determinants of fungal-pathogen speciation and host adaptation.</title>
        <authorList>
            <person name="Hu X."/>
            <person name="Xiao G."/>
            <person name="Zheng P."/>
            <person name="Shang Y."/>
            <person name="Su Y."/>
            <person name="Zhang X."/>
            <person name="Liu X."/>
            <person name="Zhan S."/>
            <person name="St Leger R.J."/>
            <person name="Wang C."/>
        </authorList>
    </citation>
    <scope>NUCLEOTIDE SEQUENCE [LARGE SCALE GENOMIC DNA]</scope>
    <source>
        <strain evidence="3 4">ARSEF 549</strain>
    </source>
</reference>
<keyword evidence="2" id="KW-0472">Membrane</keyword>
<protein>
    <submittedName>
        <fullName evidence="3">Uncharacterized protein</fullName>
    </submittedName>
</protein>
<feature type="region of interest" description="Disordered" evidence="1">
    <location>
        <begin position="164"/>
        <end position="183"/>
    </location>
</feature>
<dbReference type="EMBL" id="AZNF01000005">
    <property type="protein sequence ID" value="KID66579.1"/>
    <property type="molecule type" value="Genomic_DNA"/>
</dbReference>
<dbReference type="PANTHER" id="PTHR16861:SF4">
    <property type="entry name" value="SH3 DOMAIN PROTEIN (AFU_ORTHOLOGUE AFUA_1G13610)"/>
    <property type="match status" value="1"/>
</dbReference>
<evidence type="ECO:0000256" key="1">
    <source>
        <dbReference type="SAM" id="MobiDB-lite"/>
    </source>
</evidence>
<proteinExistence type="predicted"/>
<dbReference type="PANTHER" id="PTHR16861">
    <property type="entry name" value="GLYCOPROTEIN 38"/>
    <property type="match status" value="1"/>
</dbReference>
<feature type="compositionally biased region" description="Low complexity" evidence="1">
    <location>
        <begin position="30"/>
        <end position="47"/>
    </location>
</feature>
<evidence type="ECO:0000256" key="2">
    <source>
        <dbReference type="SAM" id="Phobius"/>
    </source>
</evidence>
<dbReference type="Proteomes" id="UP000031186">
    <property type="component" value="Unassembled WGS sequence"/>
</dbReference>
<evidence type="ECO:0000313" key="4">
    <source>
        <dbReference type="Proteomes" id="UP000031186"/>
    </source>
</evidence>
<keyword evidence="2" id="KW-0812">Transmembrane</keyword>
<feature type="region of interest" description="Disordered" evidence="1">
    <location>
        <begin position="232"/>
        <end position="276"/>
    </location>
</feature>
<organism evidence="3 4">
    <name type="scientific">Metarhizium anisopliae (strain ARSEF 549)</name>
    <dbReference type="NCBI Taxonomy" id="3151832"/>
    <lineage>
        <taxon>Eukaryota</taxon>
        <taxon>Fungi</taxon>
        <taxon>Dikarya</taxon>
        <taxon>Ascomycota</taxon>
        <taxon>Pezizomycotina</taxon>
        <taxon>Sordariomycetes</taxon>
        <taxon>Hypocreomycetidae</taxon>
        <taxon>Hypocreales</taxon>
        <taxon>Clavicipitaceae</taxon>
        <taxon>Metarhizium</taxon>
    </lineage>
</organism>
<feature type="compositionally biased region" description="Low complexity" evidence="1">
    <location>
        <begin position="252"/>
        <end position="263"/>
    </location>
</feature>
<sequence>MDILAHSGGSEDGGSKESDPRKDTEAPFNTATPVTTQTSASQSPSTSLEAGGARGTDPEILFTGFLLQRPVSLRTLTSLNGNAESFSFSWTMNNNSGNNVDINWIAWVARPAMTSTEADQVIVDNIIINPKMFAVNRERNFLSDDSNGQTGVTINYRRWLDSLQNGKDTGQRPEGAALPAGKRLASDTDFMRLQISWTKRSTRESKISNTGVFFIKSPAGLESEPVQHDNVTGYEETGGTNGGVATSMTHISSSPTSTDAPDTNGGAKPTEDTNSGGLSTGAIAGIVIGSAIAVVLVAGLAWFFLRRRRNRNEPSFDPQYKTAPFMENKALSATQVVDSHRSGLSEDSGPQDYTTHNTNTSPVGIAYDGQDQPSHEYTGSFTNLHDTGISNGPLNHPGHSPDPTAIAATRGVREHQHGADTDSGREDPTYPHITLPIPSRIRHLVEPHHTDNDVRRLLAEEDHLDEEIARGS</sequence>
<accession>A0A0B4GEF5</accession>
<dbReference type="OrthoDB" id="4937986at2759"/>